<keyword evidence="2" id="KW-1185">Reference proteome</keyword>
<evidence type="ECO:0000313" key="1">
    <source>
        <dbReference type="EMBL" id="MCD7464294.1"/>
    </source>
</evidence>
<sequence length="242" mass="26662">MAELLSMAMAVDDDMKDESVSPLDLNSIGSNESGDVLSPSPEDIAWADSCLINDLAISDHGMDSLKHALLDSLPSQTFFSSVMRDDSPQESRSFPAIEETGISGIVDAASYDVSPTNEQRNTTRDQIYNKNRDSFWSRTNSKNFFSPSYNEDLGLLEASDSDVDSEFSTFVEENLDDYIFKVWELDIPDDEYDIVKQLNKALAESSLDSTPSASENLLVLDDKLLADIISGLDDLSLSPTTD</sequence>
<name>A0ABS8SZ06_DATST</name>
<dbReference type="PANTHER" id="PTHR36388:SF1">
    <property type="entry name" value="OS02G0469000 PROTEIN"/>
    <property type="match status" value="1"/>
</dbReference>
<dbReference type="EMBL" id="JACEIK010000953">
    <property type="protein sequence ID" value="MCD7464294.1"/>
    <property type="molecule type" value="Genomic_DNA"/>
</dbReference>
<comment type="caution">
    <text evidence="1">The sequence shown here is derived from an EMBL/GenBank/DDBJ whole genome shotgun (WGS) entry which is preliminary data.</text>
</comment>
<accession>A0ABS8SZ06</accession>
<dbReference type="PANTHER" id="PTHR36388">
    <property type="entry name" value="OS02G0469000 PROTEIN"/>
    <property type="match status" value="1"/>
</dbReference>
<dbReference type="Proteomes" id="UP000823775">
    <property type="component" value="Unassembled WGS sequence"/>
</dbReference>
<reference evidence="1 2" key="1">
    <citation type="journal article" date="2021" name="BMC Genomics">
        <title>Datura genome reveals duplications of psychoactive alkaloid biosynthetic genes and high mutation rate following tissue culture.</title>
        <authorList>
            <person name="Rajewski A."/>
            <person name="Carter-House D."/>
            <person name="Stajich J."/>
            <person name="Litt A."/>
        </authorList>
    </citation>
    <scope>NUCLEOTIDE SEQUENCE [LARGE SCALE GENOMIC DNA]</scope>
    <source>
        <strain evidence="1">AR-01</strain>
    </source>
</reference>
<organism evidence="1 2">
    <name type="scientific">Datura stramonium</name>
    <name type="common">Jimsonweed</name>
    <name type="synonym">Common thornapple</name>
    <dbReference type="NCBI Taxonomy" id="4076"/>
    <lineage>
        <taxon>Eukaryota</taxon>
        <taxon>Viridiplantae</taxon>
        <taxon>Streptophyta</taxon>
        <taxon>Embryophyta</taxon>
        <taxon>Tracheophyta</taxon>
        <taxon>Spermatophyta</taxon>
        <taxon>Magnoliopsida</taxon>
        <taxon>eudicotyledons</taxon>
        <taxon>Gunneridae</taxon>
        <taxon>Pentapetalae</taxon>
        <taxon>asterids</taxon>
        <taxon>lamiids</taxon>
        <taxon>Solanales</taxon>
        <taxon>Solanaceae</taxon>
        <taxon>Solanoideae</taxon>
        <taxon>Datureae</taxon>
        <taxon>Datura</taxon>
    </lineage>
</organism>
<gene>
    <name evidence="1" type="ORF">HAX54_052472</name>
</gene>
<proteinExistence type="predicted"/>
<evidence type="ECO:0000313" key="2">
    <source>
        <dbReference type="Proteomes" id="UP000823775"/>
    </source>
</evidence>
<protein>
    <submittedName>
        <fullName evidence="1">Uncharacterized protein</fullName>
    </submittedName>
</protein>